<evidence type="ECO:0008006" key="4">
    <source>
        <dbReference type="Google" id="ProtNLM"/>
    </source>
</evidence>
<keyword evidence="1" id="KW-0732">Signal</keyword>
<dbReference type="RefSeq" id="WP_270112596.1">
    <property type="nucleotide sequence ID" value="NZ_JAPZVP010000024.1"/>
</dbReference>
<name>A0A9X3PP99_9ACTN</name>
<accession>A0A9X3PP99</accession>
<comment type="caution">
    <text evidence="2">The sequence shown here is derived from an EMBL/GenBank/DDBJ whole genome shotgun (WGS) entry which is preliminary data.</text>
</comment>
<dbReference type="CDD" id="cd00636">
    <property type="entry name" value="TroA-like"/>
    <property type="match status" value="1"/>
</dbReference>
<protein>
    <recommendedName>
        <fullName evidence="4">Zinc transport system substrate-binding protein</fullName>
    </recommendedName>
</protein>
<reference evidence="2" key="1">
    <citation type="submission" date="2022-12" db="EMBL/GenBank/DDBJ databases">
        <title>Gycomyces niveus sp.nov.,a novel actinomycete isolated from soil in Shouguan.</title>
        <authorList>
            <person name="Yang X."/>
        </authorList>
    </citation>
    <scope>NUCLEOTIDE SEQUENCE</scope>
    <source>
        <strain evidence="2">NEAU-A15</strain>
    </source>
</reference>
<proteinExistence type="predicted"/>
<gene>
    <name evidence="2" type="ORF">O1R50_23005</name>
</gene>
<dbReference type="SUPFAM" id="SSF53807">
    <property type="entry name" value="Helical backbone' metal receptor"/>
    <property type="match status" value="1"/>
</dbReference>
<sequence length="264" mass="27487">MRTFTLLASLMAMPLTLSACSGEEGTDPPRVVVTTAWEGMYAAAAGAVDITVIVPPGTPNPPVFEPSPEQLATATGADFLLYSQAERFAQQARDAAGSEADAITIKTDNTAANVIAEVTRLGALFGTTDTALAWVEEFEAAVAGFQSEIDSQIGADEPVVVAQFHTTWLASMISSRIATFGPETPTERTLGLLAALEPSIVLNESGTTTAPVLPDSSAPQVAVLNHPDEGLDLIALYRQNIDFVLGALRGPASADIDGAQGDSR</sequence>
<evidence type="ECO:0000313" key="2">
    <source>
        <dbReference type="EMBL" id="MDA1362510.1"/>
    </source>
</evidence>
<organism evidence="2 3">
    <name type="scientific">Glycomyces luteolus</name>
    <dbReference type="NCBI Taxonomy" id="2670330"/>
    <lineage>
        <taxon>Bacteria</taxon>
        <taxon>Bacillati</taxon>
        <taxon>Actinomycetota</taxon>
        <taxon>Actinomycetes</taxon>
        <taxon>Glycomycetales</taxon>
        <taxon>Glycomycetaceae</taxon>
        <taxon>Glycomyces</taxon>
    </lineage>
</organism>
<evidence type="ECO:0000313" key="3">
    <source>
        <dbReference type="Proteomes" id="UP001146067"/>
    </source>
</evidence>
<keyword evidence="3" id="KW-1185">Reference proteome</keyword>
<feature type="signal peptide" evidence="1">
    <location>
        <begin position="1"/>
        <end position="21"/>
    </location>
</feature>
<evidence type="ECO:0000256" key="1">
    <source>
        <dbReference type="SAM" id="SignalP"/>
    </source>
</evidence>
<dbReference type="AlphaFoldDB" id="A0A9X3PP99"/>
<dbReference type="Gene3D" id="3.40.50.1980">
    <property type="entry name" value="Nitrogenase molybdenum iron protein domain"/>
    <property type="match status" value="1"/>
</dbReference>
<feature type="chain" id="PRO_5040936433" description="Zinc transport system substrate-binding protein" evidence="1">
    <location>
        <begin position="22"/>
        <end position="264"/>
    </location>
</feature>
<dbReference type="PROSITE" id="PS51257">
    <property type="entry name" value="PROKAR_LIPOPROTEIN"/>
    <property type="match status" value="1"/>
</dbReference>
<dbReference type="EMBL" id="JAPZVP010000024">
    <property type="protein sequence ID" value="MDA1362510.1"/>
    <property type="molecule type" value="Genomic_DNA"/>
</dbReference>
<dbReference type="Proteomes" id="UP001146067">
    <property type="component" value="Unassembled WGS sequence"/>
</dbReference>